<proteinExistence type="predicted"/>
<protein>
    <recommendedName>
        <fullName evidence="3">HNH domain-containing protein</fullName>
    </recommendedName>
</protein>
<dbReference type="EMBL" id="LAZR01038013">
    <property type="protein sequence ID" value="KKL20663.1"/>
    <property type="molecule type" value="Genomic_DNA"/>
</dbReference>
<reference evidence="2" key="1">
    <citation type="journal article" date="2015" name="Nature">
        <title>Complex archaea that bridge the gap between prokaryotes and eukaryotes.</title>
        <authorList>
            <person name="Spang A."/>
            <person name="Saw J.H."/>
            <person name="Jorgensen S.L."/>
            <person name="Zaremba-Niedzwiedzka K."/>
            <person name="Martijn J."/>
            <person name="Lind A.E."/>
            <person name="van Eijk R."/>
            <person name="Schleper C."/>
            <person name="Guy L."/>
            <person name="Ettema T.J."/>
        </authorList>
    </citation>
    <scope>NUCLEOTIDE SEQUENCE</scope>
</reference>
<feature type="compositionally biased region" description="Basic residues" evidence="1">
    <location>
        <begin position="48"/>
        <end position="57"/>
    </location>
</feature>
<sequence length="186" mass="21900">MSQFVFDGEESKADKRRRWMKQYRLANREQLAAKQKQYQAENRERLAGKHRQYRSANRKQLADYQKRHRAENREQVAAYGKQYREANREQIAVQQKQYHAAHRRAGLRILAEIKLKSGCVDCGYDGHTAALDFDHVRGEKIKDVSRMVTGSREKLMAEIAKCEVRCANCHRIKTHDRRLERKAKAS</sequence>
<gene>
    <name evidence="2" type="ORF">LCGC14_2453200</name>
</gene>
<evidence type="ECO:0008006" key="3">
    <source>
        <dbReference type="Google" id="ProtNLM"/>
    </source>
</evidence>
<evidence type="ECO:0000313" key="2">
    <source>
        <dbReference type="EMBL" id="KKL20663.1"/>
    </source>
</evidence>
<accession>A0A0F9E9C7</accession>
<name>A0A0F9E9C7_9ZZZZ</name>
<dbReference type="AlphaFoldDB" id="A0A0F9E9C7"/>
<organism evidence="2">
    <name type="scientific">marine sediment metagenome</name>
    <dbReference type="NCBI Taxonomy" id="412755"/>
    <lineage>
        <taxon>unclassified sequences</taxon>
        <taxon>metagenomes</taxon>
        <taxon>ecological metagenomes</taxon>
    </lineage>
</organism>
<comment type="caution">
    <text evidence="2">The sequence shown here is derived from an EMBL/GenBank/DDBJ whole genome shotgun (WGS) entry which is preliminary data.</text>
</comment>
<feature type="region of interest" description="Disordered" evidence="1">
    <location>
        <begin position="34"/>
        <end position="70"/>
    </location>
</feature>
<evidence type="ECO:0000256" key="1">
    <source>
        <dbReference type="SAM" id="MobiDB-lite"/>
    </source>
</evidence>